<evidence type="ECO:0000259" key="3">
    <source>
        <dbReference type="PROSITE" id="PS51186"/>
    </source>
</evidence>
<dbReference type="InterPro" id="IPR000182">
    <property type="entry name" value="GNAT_dom"/>
</dbReference>
<dbReference type="PANTHER" id="PTHR43072:SF23">
    <property type="entry name" value="UPF0039 PROTEIN C11D3.02C"/>
    <property type="match status" value="1"/>
</dbReference>
<evidence type="ECO:0000313" key="4">
    <source>
        <dbReference type="EMBL" id="WLD57155.1"/>
    </source>
</evidence>
<organism evidence="4">
    <name type="scientific">Salinispirillum sp. LH 10-3-1</name>
    <dbReference type="NCBI Taxonomy" id="2952525"/>
    <lineage>
        <taxon>Bacteria</taxon>
        <taxon>Pseudomonadati</taxon>
        <taxon>Pseudomonadota</taxon>
        <taxon>Gammaproteobacteria</taxon>
        <taxon>Oceanospirillales</taxon>
        <taxon>Saccharospirillaceae</taxon>
        <taxon>Salinispirillum</taxon>
    </lineage>
</organism>
<evidence type="ECO:0000256" key="2">
    <source>
        <dbReference type="ARBA" id="ARBA00023315"/>
    </source>
</evidence>
<dbReference type="SUPFAM" id="SSF55729">
    <property type="entry name" value="Acyl-CoA N-acyltransferases (Nat)"/>
    <property type="match status" value="1"/>
</dbReference>
<name>A0AB38YCQ3_9GAMM</name>
<dbReference type="PROSITE" id="PS51186">
    <property type="entry name" value="GNAT"/>
    <property type="match status" value="1"/>
</dbReference>
<keyword evidence="2" id="KW-0012">Acyltransferase</keyword>
<protein>
    <submittedName>
        <fullName evidence="4">GNAT family N-acetyltransferase</fullName>
    </submittedName>
</protein>
<evidence type="ECO:0000256" key="1">
    <source>
        <dbReference type="ARBA" id="ARBA00022679"/>
    </source>
</evidence>
<reference evidence="4" key="1">
    <citation type="submission" date="2022-07" db="EMBL/GenBank/DDBJ databases">
        <title>Complete genome sequence of Salinispirillum sp. LH10-3-1 capable of multiple carbohydrate inversion isolated from a soda lake.</title>
        <authorList>
            <person name="Liu J."/>
            <person name="Zhai Y."/>
            <person name="Zhang H."/>
            <person name="Yang H."/>
            <person name="Qu J."/>
            <person name="Li J."/>
        </authorList>
    </citation>
    <scope>NUCLEOTIDE SEQUENCE</scope>
    <source>
        <strain evidence="4">LH 10-3-1</strain>
    </source>
</reference>
<dbReference type="GO" id="GO:0016747">
    <property type="term" value="F:acyltransferase activity, transferring groups other than amino-acyl groups"/>
    <property type="evidence" value="ECO:0007669"/>
    <property type="project" value="InterPro"/>
</dbReference>
<sequence length="175" mass="18979">MTAQPHRRPACRLRPATRDDLPGIVDIYNASVPGRLATADTQPITVADREDWFVAHQKPERPLVVAVDEHANTALLGWASFSNFYGRPAYNGTVELAVYVAPNAQGRGIARTLVQHLLDRAPDLGVHTVLGFVFSHNQPSLNLLGGLGFTPWGELPEVAILDGTSRGLTIVGRKV</sequence>
<dbReference type="RefSeq" id="WP_304994443.1">
    <property type="nucleotide sequence ID" value="NZ_CP101717.1"/>
</dbReference>
<dbReference type="InterPro" id="IPR016181">
    <property type="entry name" value="Acyl_CoA_acyltransferase"/>
</dbReference>
<dbReference type="PANTHER" id="PTHR43072">
    <property type="entry name" value="N-ACETYLTRANSFERASE"/>
    <property type="match status" value="1"/>
</dbReference>
<dbReference type="CDD" id="cd04301">
    <property type="entry name" value="NAT_SF"/>
    <property type="match status" value="1"/>
</dbReference>
<dbReference type="EMBL" id="CP101717">
    <property type="protein sequence ID" value="WLD57155.1"/>
    <property type="molecule type" value="Genomic_DNA"/>
</dbReference>
<feature type="domain" description="N-acetyltransferase" evidence="3">
    <location>
        <begin position="11"/>
        <end position="171"/>
    </location>
</feature>
<dbReference type="Gene3D" id="3.40.630.30">
    <property type="match status" value="1"/>
</dbReference>
<dbReference type="Pfam" id="PF00583">
    <property type="entry name" value="Acetyltransf_1"/>
    <property type="match status" value="1"/>
</dbReference>
<dbReference type="AlphaFoldDB" id="A0AB38YCQ3"/>
<keyword evidence="1" id="KW-0808">Transferase</keyword>
<proteinExistence type="predicted"/>
<gene>
    <name evidence="4" type="ORF">NFC81_10535</name>
</gene>
<accession>A0AB38YCQ3</accession>